<protein>
    <recommendedName>
        <fullName evidence="5">Secreted protein</fullName>
    </recommendedName>
</protein>
<evidence type="ECO:0000313" key="3">
    <source>
        <dbReference type="EMBL" id="MDM9557484.1"/>
    </source>
</evidence>
<sequence length="207" mass="22561">MSRYAIRSSLAALSFVVAAGGLAGAAVAAPGMGGMDGMGQAHGKYHGHHRGMMMRDGFRVPGIGPLSQKQVDALKLDAKQQAAFDAARQAQRDLHTAMREAGAKRHELLASQLEGGKLDPRALVARHDENRDQFSKQAEQVREKWLAAWDSLNDGQRQQVTEIVKERDAKMQERRAKMQERRANREERQGRGAGQAQAPASGAAQSN</sequence>
<feature type="region of interest" description="Disordered" evidence="1">
    <location>
        <begin position="164"/>
        <end position="207"/>
    </location>
</feature>
<dbReference type="Proteomes" id="UP001175604">
    <property type="component" value="Unassembled WGS sequence"/>
</dbReference>
<reference evidence="3" key="1">
    <citation type="submission" date="2023-06" db="EMBL/GenBank/DDBJ databases">
        <title>full genome analysis of Phenantherene degrader P3.</title>
        <authorList>
            <person name="Akbar A."/>
            <person name="Rahmeh R."/>
            <person name="Kishk M."/>
        </authorList>
    </citation>
    <scope>NUCLEOTIDE SEQUENCE</scope>
    <source>
        <strain evidence="3">P3</strain>
    </source>
</reference>
<keyword evidence="4" id="KW-1185">Reference proteome</keyword>
<dbReference type="EMBL" id="JAUDJE010000001">
    <property type="protein sequence ID" value="MDM9557484.1"/>
    <property type="molecule type" value="Genomic_DNA"/>
</dbReference>
<proteinExistence type="predicted"/>
<gene>
    <name evidence="3" type="ORF">QUC21_00530</name>
</gene>
<evidence type="ECO:0000256" key="2">
    <source>
        <dbReference type="SAM" id="SignalP"/>
    </source>
</evidence>
<name>A0ABT7VX21_9BORD</name>
<feature type="compositionally biased region" description="Basic and acidic residues" evidence="1">
    <location>
        <begin position="164"/>
        <end position="190"/>
    </location>
</feature>
<keyword evidence="2" id="KW-0732">Signal</keyword>
<dbReference type="RefSeq" id="WP_289784074.1">
    <property type="nucleotide sequence ID" value="NZ_JAUDJE010000001.1"/>
</dbReference>
<evidence type="ECO:0000256" key="1">
    <source>
        <dbReference type="SAM" id="MobiDB-lite"/>
    </source>
</evidence>
<accession>A0ABT7VX21</accession>
<organism evidence="3 4">
    <name type="scientific">Bordetella petrii</name>
    <dbReference type="NCBI Taxonomy" id="94624"/>
    <lineage>
        <taxon>Bacteria</taxon>
        <taxon>Pseudomonadati</taxon>
        <taxon>Pseudomonadota</taxon>
        <taxon>Betaproteobacteria</taxon>
        <taxon>Burkholderiales</taxon>
        <taxon>Alcaligenaceae</taxon>
        <taxon>Bordetella</taxon>
    </lineage>
</organism>
<feature type="chain" id="PRO_5045998331" description="Secreted protein" evidence="2">
    <location>
        <begin position="29"/>
        <end position="207"/>
    </location>
</feature>
<evidence type="ECO:0000313" key="4">
    <source>
        <dbReference type="Proteomes" id="UP001175604"/>
    </source>
</evidence>
<feature type="signal peptide" evidence="2">
    <location>
        <begin position="1"/>
        <end position="28"/>
    </location>
</feature>
<feature type="compositionally biased region" description="Low complexity" evidence="1">
    <location>
        <begin position="194"/>
        <end position="207"/>
    </location>
</feature>
<comment type="caution">
    <text evidence="3">The sequence shown here is derived from an EMBL/GenBank/DDBJ whole genome shotgun (WGS) entry which is preliminary data.</text>
</comment>
<evidence type="ECO:0008006" key="5">
    <source>
        <dbReference type="Google" id="ProtNLM"/>
    </source>
</evidence>